<evidence type="ECO:0008006" key="4">
    <source>
        <dbReference type="Google" id="ProtNLM"/>
    </source>
</evidence>
<feature type="region of interest" description="Disordered" evidence="1">
    <location>
        <begin position="642"/>
        <end position="727"/>
    </location>
</feature>
<feature type="compositionally biased region" description="Low complexity" evidence="1">
    <location>
        <begin position="63"/>
        <end position="75"/>
    </location>
</feature>
<feature type="compositionally biased region" description="Polar residues" evidence="1">
    <location>
        <begin position="247"/>
        <end position="258"/>
    </location>
</feature>
<gene>
    <name evidence="2" type="ORF">TWF696_006858</name>
</gene>
<feature type="compositionally biased region" description="Basic and acidic residues" evidence="1">
    <location>
        <begin position="76"/>
        <end position="89"/>
    </location>
</feature>
<accession>A0AAV9UTF0</accession>
<organism evidence="2 3">
    <name type="scientific">Orbilia brochopaga</name>
    <dbReference type="NCBI Taxonomy" id="3140254"/>
    <lineage>
        <taxon>Eukaryota</taxon>
        <taxon>Fungi</taxon>
        <taxon>Dikarya</taxon>
        <taxon>Ascomycota</taxon>
        <taxon>Pezizomycotina</taxon>
        <taxon>Orbiliomycetes</taxon>
        <taxon>Orbiliales</taxon>
        <taxon>Orbiliaceae</taxon>
        <taxon>Orbilia</taxon>
    </lineage>
</organism>
<dbReference type="Proteomes" id="UP001375240">
    <property type="component" value="Unassembled WGS sequence"/>
</dbReference>
<feature type="compositionally biased region" description="Basic and acidic residues" evidence="1">
    <location>
        <begin position="752"/>
        <end position="772"/>
    </location>
</feature>
<feature type="region of interest" description="Disordered" evidence="1">
    <location>
        <begin position="222"/>
        <end position="534"/>
    </location>
</feature>
<evidence type="ECO:0000313" key="3">
    <source>
        <dbReference type="Proteomes" id="UP001375240"/>
    </source>
</evidence>
<sequence length="772" mass="81043">MSSLPVVPPRPSRATAASPPAASTSPAPPTVPARPVRNRSKSPLPQSDAAADSSEGGVKLDTSIPPASSDRSSSPEQKRKIDPDLDLHHPMAVRPPGEMPKDDHIPEIGQRVPMLDFAGDVQAPSPFPPTSDSRSASRAKRRSQHTPNLPPENGPTVVGDYGAYPSSGKVYRQTGAYSLSHDDLTKSVMHANGAGVATTPGLEGVPDEEIGFAVADEIASRNVTPQVTPGAATGQKLPSKSPLATAVSVTGENDTAHQPPNLDDDGNDNHGIYGKEGPSNVSSTSLTMPTSGRHTPWEDFQDEHADGTPILASDEAGKYPVWNPPAISPKLTGAEIRRPPSSNRSRASPTMAAEEVSDPPSPIKEHVPLFPEGAAPPPKMPQRPKLGEKKHSSHAFPSKDIWEDAPESTHVTYEVQEEEQSHDPDYYDPREARKREEEAAKAASSEPSKDAAAPPPPPARPVKATAAEASSPISPDTAKAAPSVPERPKPAIPPRPAKKVSEPSSATTEGSTSPEEARSPPPTKPKPIIPGRVGGGIAALRANFMSDLNSRLSKGPVAPKKEEVSPEAEPEPKPQEPLEDVRKTRARGPAKRKPTAAAAASTAAPAPASPVSPPKLTFSSIITVYSIGDDYEVTFDETKFDDEPSKVARPIGEKVLEELKGGEDGDTSKTVTAVDTSAAIASEAEEPVKEAPAPVTEEKTEEKPVEVQEEKEVPVAPVEEEVAGPVDTVAETVKDVAAKVAEAIPPAIASGDKVEEGESKLDAAVEEKTAVA</sequence>
<evidence type="ECO:0000256" key="1">
    <source>
        <dbReference type="SAM" id="MobiDB-lite"/>
    </source>
</evidence>
<feature type="compositionally biased region" description="Polar residues" evidence="1">
    <location>
        <begin position="279"/>
        <end position="293"/>
    </location>
</feature>
<feature type="compositionally biased region" description="Basic and acidic residues" evidence="1">
    <location>
        <begin position="642"/>
        <end position="667"/>
    </location>
</feature>
<feature type="compositionally biased region" description="Low complexity" evidence="1">
    <location>
        <begin position="339"/>
        <end position="349"/>
    </location>
</feature>
<feature type="region of interest" description="Disordered" evidence="1">
    <location>
        <begin position="1"/>
        <end position="163"/>
    </location>
</feature>
<evidence type="ECO:0000313" key="2">
    <source>
        <dbReference type="EMBL" id="KAK6346747.1"/>
    </source>
</evidence>
<comment type="caution">
    <text evidence="2">The sequence shown here is derived from an EMBL/GenBank/DDBJ whole genome shotgun (WGS) entry which is preliminary data.</text>
</comment>
<name>A0AAV9UTF0_9PEZI</name>
<feature type="compositionally biased region" description="Basic and acidic residues" evidence="1">
    <location>
        <begin position="559"/>
        <end position="583"/>
    </location>
</feature>
<feature type="compositionally biased region" description="Basic and acidic residues" evidence="1">
    <location>
        <begin position="696"/>
        <end position="713"/>
    </location>
</feature>
<feature type="region of interest" description="Disordered" evidence="1">
    <location>
        <begin position="747"/>
        <end position="772"/>
    </location>
</feature>
<dbReference type="EMBL" id="JAVHNQ010000005">
    <property type="protein sequence ID" value="KAK6346747.1"/>
    <property type="molecule type" value="Genomic_DNA"/>
</dbReference>
<feature type="compositionally biased region" description="Pro residues" evidence="1">
    <location>
        <begin position="1"/>
        <end position="11"/>
    </location>
</feature>
<protein>
    <recommendedName>
        <fullName evidence="4">Altered inheritance of mitochondria protein 21</fullName>
    </recommendedName>
</protein>
<feature type="compositionally biased region" description="Low complexity" evidence="1">
    <location>
        <begin position="595"/>
        <end position="606"/>
    </location>
</feature>
<keyword evidence="3" id="KW-1185">Reference proteome</keyword>
<feature type="compositionally biased region" description="Low complexity" evidence="1">
    <location>
        <begin position="441"/>
        <end position="452"/>
    </location>
</feature>
<feature type="compositionally biased region" description="Basic and acidic residues" evidence="1">
    <location>
        <begin position="419"/>
        <end position="440"/>
    </location>
</feature>
<reference evidence="2 3" key="1">
    <citation type="submission" date="2019-10" db="EMBL/GenBank/DDBJ databases">
        <authorList>
            <person name="Palmer J.M."/>
        </authorList>
    </citation>
    <scope>NUCLEOTIDE SEQUENCE [LARGE SCALE GENOMIC DNA]</scope>
    <source>
        <strain evidence="2 3">TWF696</strain>
    </source>
</reference>
<dbReference type="Pfam" id="PF11489">
    <property type="entry name" value="Aim21"/>
    <property type="match status" value="3"/>
</dbReference>
<proteinExistence type="predicted"/>
<feature type="compositionally biased region" description="Basic residues" evidence="1">
    <location>
        <begin position="584"/>
        <end position="594"/>
    </location>
</feature>
<feature type="compositionally biased region" description="Pro residues" evidence="1">
    <location>
        <begin position="519"/>
        <end position="528"/>
    </location>
</feature>
<dbReference type="InterPro" id="IPR021582">
    <property type="entry name" value="Aim21"/>
</dbReference>
<feature type="compositionally biased region" description="Low complexity" evidence="1">
    <location>
        <begin position="12"/>
        <end position="25"/>
    </location>
</feature>
<feature type="compositionally biased region" description="Polar residues" evidence="1">
    <location>
        <begin position="502"/>
        <end position="514"/>
    </location>
</feature>
<feature type="region of interest" description="Disordered" evidence="1">
    <location>
        <begin position="550"/>
        <end position="616"/>
    </location>
</feature>
<dbReference type="AlphaFoldDB" id="A0AAV9UTF0"/>